<feature type="transmembrane region" description="Helical" evidence="8">
    <location>
        <begin position="77"/>
        <end position="99"/>
    </location>
</feature>
<feature type="transmembrane region" description="Helical" evidence="8">
    <location>
        <begin position="196"/>
        <end position="214"/>
    </location>
</feature>
<evidence type="ECO:0000313" key="11">
    <source>
        <dbReference type="Proteomes" id="UP000093080"/>
    </source>
</evidence>
<dbReference type="GO" id="GO:0015920">
    <property type="term" value="P:lipopolysaccharide transport"/>
    <property type="evidence" value="ECO:0007669"/>
    <property type="project" value="TreeGrafter"/>
</dbReference>
<dbReference type="InterPro" id="IPR013525">
    <property type="entry name" value="ABC2_TM"/>
</dbReference>
<sequence length="224" mass="25471">MPLSQILVYLFVFNTVFKVKLDRLQVGTDSFALFFLCGMFPWICFQEGIYRCCSILLENSNLITKVNFPVEILPTSALSTNFFINGAGFIIFLLYVLLVKGLTISVIFLPLIFMAFFLFSIGLGHIVAGATVFLRDIQHLLPVVLFVWFYLTPIIYPKTMVPNTFHFLFLLNPIYPFVELIRAAVFGTPIKGVEALFSLAWTFLSFFGGIFFFNKVKSSFADIL</sequence>
<evidence type="ECO:0000313" key="10">
    <source>
        <dbReference type="EMBL" id="OCC14266.1"/>
    </source>
</evidence>
<keyword evidence="3" id="KW-0813">Transport</keyword>
<proteinExistence type="inferred from homology"/>
<comment type="caution">
    <text evidence="10">The sequence shown here is derived from an EMBL/GenBank/DDBJ whole genome shotgun (WGS) entry which is preliminary data.</text>
</comment>
<dbReference type="GO" id="GO:0140359">
    <property type="term" value="F:ABC-type transporter activity"/>
    <property type="evidence" value="ECO:0007669"/>
    <property type="project" value="InterPro"/>
</dbReference>
<keyword evidence="7 8" id="KW-0472">Membrane</keyword>
<accession>A0A1B9F2V5</accession>
<evidence type="ECO:0000256" key="6">
    <source>
        <dbReference type="ARBA" id="ARBA00022989"/>
    </source>
</evidence>
<keyword evidence="11" id="KW-1185">Reference proteome</keyword>
<dbReference type="PANTHER" id="PTHR30413:SF8">
    <property type="entry name" value="TRANSPORT PERMEASE PROTEIN"/>
    <property type="match status" value="1"/>
</dbReference>
<evidence type="ECO:0000256" key="4">
    <source>
        <dbReference type="ARBA" id="ARBA00022475"/>
    </source>
</evidence>
<evidence type="ECO:0000256" key="5">
    <source>
        <dbReference type="ARBA" id="ARBA00022692"/>
    </source>
</evidence>
<dbReference type="PANTHER" id="PTHR30413">
    <property type="entry name" value="INNER MEMBRANE TRANSPORT PERMEASE"/>
    <property type="match status" value="1"/>
</dbReference>
<protein>
    <submittedName>
        <fullName evidence="10">O-antigen export system permease protein RfbD</fullName>
    </submittedName>
</protein>
<evidence type="ECO:0000256" key="3">
    <source>
        <dbReference type="ARBA" id="ARBA00022448"/>
    </source>
</evidence>
<evidence type="ECO:0000256" key="8">
    <source>
        <dbReference type="SAM" id="Phobius"/>
    </source>
</evidence>
<keyword evidence="4" id="KW-1003">Cell membrane</keyword>
<evidence type="ECO:0000256" key="2">
    <source>
        <dbReference type="ARBA" id="ARBA00007783"/>
    </source>
</evidence>
<keyword evidence="6 8" id="KW-1133">Transmembrane helix</keyword>
<feature type="transmembrane region" description="Helical" evidence="8">
    <location>
        <begin position="139"/>
        <end position="156"/>
    </location>
</feature>
<feature type="domain" description="ABC-2 type transporter transmembrane" evidence="9">
    <location>
        <begin position="2"/>
        <end position="186"/>
    </location>
</feature>
<evidence type="ECO:0000256" key="1">
    <source>
        <dbReference type="ARBA" id="ARBA00004429"/>
    </source>
</evidence>
<gene>
    <name evidence="10" type="ORF">DBT_2338</name>
</gene>
<evidence type="ECO:0000256" key="7">
    <source>
        <dbReference type="ARBA" id="ARBA00023136"/>
    </source>
</evidence>
<feature type="transmembrane region" description="Helical" evidence="8">
    <location>
        <begin position="106"/>
        <end position="133"/>
    </location>
</feature>
<keyword evidence="5 8" id="KW-0812">Transmembrane</keyword>
<reference evidence="10 11" key="1">
    <citation type="submission" date="2016-06" db="EMBL/GenBank/DDBJ databases">
        <title>Respiratory ammonification of nitrate coupled to the oxidation of elemental sulfur in deep-sea autotrophic thermophilic bacteria.</title>
        <authorList>
            <person name="Slobodkina G.B."/>
            <person name="Mardanov A.V."/>
            <person name="Ravin N.V."/>
            <person name="Frolova A.A."/>
            <person name="Viryasiv M.B."/>
            <person name="Chernyh N.A."/>
            <person name="Bonch-Osmolovskaya E.A."/>
            <person name="Slobodkin A.I."/>
        </authorList>
    </citation>
    <scope>NUCLEOTIDE SEQUENCE [LARGE SCALE GENOMIC DNA]</scope>
    <source>
        <strain evidence="10 11">S69</strain>
    </source>
</reference>
<dbReference type="Pfam" id="PF01061">
    <property type="entry name" value="ABC2_membrane"/>
    <property type="match status" value="1"/>
</dbReference>
<name>A0A1B9F2V5_9BACT</name>
<comment type="similarity">
    <text evidence="2">Belongs to the ABC-2 integral membrane protein family.</text>
</comment>
<dbReference type="AlphaFoldDB" id="A0A1B9F2V5"/>
<dbReference type="Proteomes" id="UP000093080">
    <property type="component" value="Unassembled WGS sequence"/>
</dbReference>
<dbReference type="EMBL" id="MAGO01000015">
    <property type="protein sequence ID" value="OCC14266.1"/>
    <property type="molecule type" value="Genomic_DNA"/>
</dbReference>
<dbReference type="GO" id="GO:0005886">
    <property type="term" value="C:plasma membrane"/>
    <property type="evidence" value="ECO:0007669"/>
    <property type="project" value="UniProtKB-SubCell"/>
</dbReference>
<organism evidence="10 11">
    <name type="scientific">Dissulfuribacter thermophilus</name>
    <dbReference type="NCBI Taxonomy" id="1156395"/>
    <lineage>
        <taxon>Bacteria</taxon>
        <taxon>Pseudomonadati</taxon>
        <taxon>Thermodesulfobacteriota</taxon>
        <taxon>Dissulfuribacteria</taxon>
        <taxon>Dissulfuribacterales</taxon>
        <taxon>Dissulfuribacteraceae</taxon>
        <taxon>Dissulfuribacter</taxon>
    </lineage>
</organism>
<feature type="transmembrane region" description="Helical" evidence="8">
    <location>
        <begin position="168"/>
        <end position="190"/>
    </location>
</feature>
<comment type="subcellular location">
    <subcellularLocation>
        <location evidence="1">Cell inner membrane</location>
        <topology evidence="1">Multi-pass membrane protein</topology>
    </subcellularLocation>
</comment>
<dbReference type="STRING" id="1156395.DBT_2338"/>
<evidence type="ECO:0000259" key="9">
    <source>
        <dbReference type="Pfam" id="PF01061"/>
    </source>
</evidence>